<reference evidence="1 2" key="1">
    <citation type="submission" date="2014-07" db="EMBL/GenBank/DDBJ databases">
        <title>Whole Genome Sequence of the Amycolatopsis methanolica 239.</title>
        <authorList>
            <person name="Tang B."/>
        </authorList>
    </citation>
    <scope>NUCLEOTIDE SEQUENCE [LARGE SCALE GENOMIC DNA]</scope>
    <source>
        <strain evidence="1 2">239</strain>
    </source>
</reference>
<dbReference type="STRING" id="1068978.AMETH_3984"/>
<dbReference type="PATRIC" id="fig|1068978.7.peg.4271"/>
<proteinExistence type="predicted"/>
<evidence type="ECO:0000313" key="1">
    <source>
        <dbReference type="EMBL" id="AIJ24076.1"/>
    </source>
</evidence>
<dbReference type="Proteomes" id="UP000062973">
    <property type="component" value="Chromosome"/>
</dbReference>
<dbReference type="SUPFAM" id="SSF55961">
    <property type="entry name" value="Bet v1-like"/>
    <property type="match status" value="1"/>
</dbReference>
<dbReference type="InterPro" id="IPR023393">
    <property type="entry name" value="START-like_dom_sf"/>
</dbReference>
<dbReference type="EMBL" id="CP009110">
    <property type="protein sequence ID" value="AIJ24076.1"/>
    <property type="molecule type" value="Genomic_DNA"/>
</dbReference>
<dbReference type="HOGENOM" id="CLU_147350_0_0_11"/>
<dbReference type="eggNOG" id="COG3427">
    <property type="taxonomic scope" value="Bacteria"/>
</dbReference>
<sequence length="140" mass="15057">MRIEVTRRIDAGLDTVWAILTDVATRPSWTASMSSVRLRTPGPLRVGSEAVVKQPGLAPLVWRVTELTDRQSFTRQARARGVTSIGRHRLTADGDGAVTAVVGVEQRGPLAPLAGLLFGARIRRFVAMEADGLQRAAESG</sequence>
<evidence type="ECO:0000313" key="2">
    <source>
        <dbReference type="Proteomes" id="UP000062973"/>
    </source>
</evidence>
<dbReference type="RefSeq" id="WP_017982916.1">
    <property type="nucleotide sequence ID" value="NZ_AQUL01000001.1"/>
</dbReference>
<organism evidence="1 2">
    <name type="scientific">Amycolatopsis methanolica 239</name>
    <dbReference type="NCBI Taxonomy" id="1068978"/>
    <lineage>
        <taxon>Bacteria</taxon>
        <taxon>Bacillati</taxon>
        <taxon>Actinomycetota</taxon>
        <taxon>Actinomycetes</taxon>
        <taxon>Pseudonocardiales</taxon>
        <taxon>Pseudonocardiaceae</taxon>
        <taxon>Amycolatopsis</taxon>
        <taxon>Amycolatopsis methanolica group</taxon>
    </lineage>
</organism>
<dbReference type="AlphaFoldDB" id="A0A076MYP6"/>
<dbReference type="OrthoDB" id="191189at2"/>
<keyword evidence="2" id="KW-1185">Reference proteome</keyword>
<name>A0A076MYP6_AMYME</name>
<dbReference type="KEGG" id="amq:AMETH_3984"/>
<dbReference type="InterPro" id="IPR019587">
    <property type="entry name" value="Polyketide_cyclase/dehydratase"/>
</dbReference>
<dbReference type="Pfam" id="PF10604">
    <property type="entry name" value="Polyketide_cyc2"/>
    <property type="match status" value="1"/>
</dbReference>
<protein>
    <submittedName>
        <fullName evidence="1">Cyclase/dehydrase</fullName>
    </submittedName>
</protein>
<gene>
    <name evidence="1" type="ORF">AMETH_3984</name>
</gene>
<accession>A0A076MYP6</accession>
<dbReference type="Gene3D" id="3.30.530.20">
    <property type="match status" value="1"/>
</dbReference>